<accession>A0A8K0DNJ8</accession>
<dbReference type="GO" id="GO:0006952">
    <property type="term" value="P:defense response"/>
    <property type="evidence" value="ECO:0007669"/>
    <property type="project" value="UniProtKB-KW"/>
</dbReference>
<dbReference type="InterPro" id="IPR024949">
    <property type="entry name" value="Bet_v_I_allergen"/>
</dbReference>
<dbReference type="InterPro" id="IPR023393">
    <property type="entry name" value="START-like_dom_sf"/>
</dbReference>
<organism evidence="5 6">
    <name type="scientific">Rhamnella rubrinervis</name>
    <dbReference type="NCBI Taxonomy" id="2594499"/>
    <lineage>
        <taxon>Eukaryota</taxon>
        <taxon>Viridiplantae</taxon>
        <taxon>Streptophyta</taxon>
        <taxon>Embryophyta</taxon>
        <taxon>Tracheophyta</taxon>
        <taxon>Spermatophyta</taxon>
        <taxon>Magnoliopsida</taxon>
        <taxon>eudicotyledons</taxon>
        <taxon>Gunneridae</taxon>
        <taxon>Pentapetalae</taxon>
        <taxon>rosids</taxon>
        <taxon>fabids</taxon>
        <taxon>Rosales</taxon>
        <taxon>Rhamnaceae</taxon>
        <taxon>rhamnoid group</taxon>
        <taxon>Rhamneae</taxon>
        <taxon>Rhamnella</taxon>
    </lineage>
</organism>
<gene>
    <name evidence="5" type="ORF">FNV43_RR26044</name>
</gene>
<comment type="similarity">
    <text evidence="1">Belongs to the BetVI family.</text>
</comment>
<dbReference type="GO" id="GO:0004864">
    <property type="term" value="F:protein phosphatase inhibitor activity"/>
    <property type="evidence" value="ECO:0007669"/>
    <property type="project" value="InterPro"/>
</dbReference>
<evidence type="ECO:0000313" key="5">
    <source>
        <dbReference type="EMBL" id="KAF3431313.1"/>
    </source>
</evidence>
<comment type="caution">
    <text evidence="5">The sequence shown here is derived from an EMBL/GenBank/DDBJ whole genome shotgun (WGS) entry which is preliminary data.</text>
</comment>
<name>A0A8K0DNJ8_9ROSA</name>
<evidence type="ECO:0000259" key="4">
    <source>
        <dbReference type="SMART" id="SM01037"/>
    </source>
</evidence>
<protein>
    <recommendedName>
        <fullName evidence="4">Bet v I/Major latex protein domain-containing protein</fullName>
    </recommendedName>
</protein>
<keyword evidence="6" id="KW-1185">Reference proteome</keyword>
<dbReference type="GO" id="GO:0038023">
    <property type="term" value="F:signaling receptor activity"/>
    <property type="evidence" value="ECO:0007669"/>
    <property type="project" value="InterPro"/>
</dbReference>
<keyword evidence="3" id="KW-0568">Pathogenesis-related protein</keyword>
<dbReference type="InterPro" id="IPR051761">
    <property type="entry name" value="MLP-like_ligand-binding"/>
</dbReference>
<dbReference type="EMBL" id="VOIH02000012">
    <property type="protein sequence ID" value="KAF3431313.1"/>
    <property type="molecule type" value="Genomic_DNA"/>
</dbReference>
<dbReference type="Pfam" id="PF00407">
    <property type="entry name" value="Bet_v_1"/>
    <property type="match status" value="1"/>
</dbReference>
<dbReference type="Proteomes" id="UP000796880">
    <property type="component" value="Unassembled WGS sequence"/>
</dbReference>
<dbReference type="SMART" id="SM01037">
    <property type="entry name" value="Bet_v_1"/>
    <property type="match status" value="1"/>
</dbReference>
<evidence type="ECO:0000256" key="1">
    <source>
        <dbReference type="ARBA" id="ARBA00009744"/>
    </source>
</evidence>
<dbReference type="FunFam" id="3.30.530.20:FF:000007">
    <property type="entry name" value="Major pollen allergen Bet v 1-A"/>
    <property type="match status" value="1"/>
</dbReference>
<evidence type="ECO:0000256" key="2">
    <source>
        <dbReference type="ARBA" id="ARBA00022821"/>
    </source>
</evidence>
<dbReference type="OrthoDB" id="1567931at2759"/>
<proteinExistence type="inferred from homology"/>
<reference evidence="5" key="1">
    <citation type="submission" date="2020-03" db="EMBL/GenBank/DDBJ databases">
        <title>A high-quality chromosome-level genome assembly of a woody plant with both climbing and erect habits, Rhamnella rubrinervis.</title>
        <authorList>
            <person name="Lu Z."/>
            <person name="Yang Y."/>
            <person name="Zhu X."/>
            <person name="Sun Y."/>
        </authorList>
    </citation>
    <scope>NUCLEOTIDE SEQUENCE</scope>
    <source>
        <strain evidence="5">BYM</strain>
        <tissue evidence="5">Leaf</tissue>
    </source>
</reference>
<dbReference type="PRINTS" id="PR00634">
    <property type="entry name" value="BETALLERGEN"/>
</dbReference>
<dbReference type="AlphaFoldDB" id="A0A8K0DNJ8"/>
<sequence length="152" mass="16862">MGSSGKLEVEVEVKSPADKFWGFIRDSTTLFPKALPHDYKSIDVLEGDGKAVGSIRLITYAEGSELVKVDKERIEAVDEANKAVAYSVIDGDLVKYYKKFKAYLVVIPKGEGSLVKWSCEYEKASDEVPNPDVVKDFAVKNFLEVDAYITSN</sequence>
<dbReference type="GO" id="GO:0009738">
    <property type="term" value="P:abscisic acid-activated signaling pathway"/>
    <property type="evidence" value="ECO:0007669"/>
    <property type="project" value="InterPro"/>
</dbReference>
<dbReference type="CDD" id="cd07816">
    <property type="entry name" value="Bet_v1-like"/>
    <property type="match status" value="1"/>
</dbReference>
<keyword evidence="2" id="KW-0611">Plant defense</keyword>
<dbReference type="Gene3D" id="3.30.530.20">
    <property type="match status" value="1"/>
</dbReference>
<evidence type="ECO:0000313" key="6">
    <source>
        <dbReference type="Proteomes" id="UP000796880"/>
    </source>
</evidence>
<evidence type="ECO:0000256" key="3">
    <source>
        <dbReference type="ARBA" id="ARBA00023265"/>
    </source>
</evidence>
<dbReference type="InterPro" id="IPR000916">
    <property type="entry name" value="Bet_v_I/MLP"/>
</dbReference>
<feature type="domain" description="Bet v I/Major latex protein" evidence="4">
    <location>
        <begin position="2"/>
        <end position="152"/>
    </location>
</feature>
<dbReference type="GO" id="GO:0010427">
    <property type="term" value="F:abscisic acid binding"/>
    <property type="evidence" value="ECO:0007669"/>
    <property type="project" value="InterPro"/>
</dbReference>
<dbReference type="PANTHER" id="PTHR31907">
    <property type="entry name" value="MLP-LIKE PROTEIN 423"/>
    <property type="match status" value="1"/>
</dbReference>
<dbReference type="SUPFAM" id="SSF55961">
    <property type="entry name" value="Bet v1-like"/>
    <property type="match status" value="1"/>
</dbReference>